<comment type="caution">
    <text evidence="3">The sequence shown here is derived from an EMBL/GenBank/DDBJ whole genome shotgun (WGS) entry which is preliminary data.</text>
</comment>
<feature type="compositionally biased region" description="Pro residues" evidence="1">
    <location>
        <begin position="922"/>
        <end position="931"/>
    </location>
</feature>
<feature type="compositionally biased region" description="Low complexity" evidence="1">
    <location>
        <begin position="264"/>
        <end position="273"/>
    </location>
</feature>
<protein>
    <submittedName>
        <fullName evidence="3">Ingression protein fic1</fullName>
    </submittedName>
</protein>
<feature type="region of interest" description="Disordered" evidence="1">
    <location>
        <begin position="1041"/>
        <end position="1110"/>
    </location>
</feature>
<feature type="region of interest" description="Disordered" evidence="1">
    <location>
        <begin position="563"/>
        <end position="660"/>
    </location>
</feature>
<evidence type="ECO:0000313" key="4">
    <source>
        <dbReference type="Proteomes" id="UP000465221"/>
    </source>
</evidence>
<feature type="compositionally biased region" description="Low complexity" evidence="1">
    <location>
        <begin position="494"/>
        <end position="505"/>
    </location>
</feature>
<organism evidence="3 4">
    <name type="scientific">Aspergillus udagawae</name>
    <dbReference type="NCBI Taxonomy" id="91492"/>
    <lineage>
        <taxon>Eukaryota</taxon>
        <taxon>Fungi</taxon>
        <taxon>Dikarya</taxon>
        <taxon>Ascomycota</taxon>
        <taxon>Pezizomycotina</taxon>
        <taxon>Eurotiomycetes</taxon>
        <taxon>Eurotiomycetidae</taxon>
        <taxon>Eurotiales</taxon>
        <taxon>Aspergillaceae</taxon>
        <taxon>Aspergillus</taxon>
        <taxon>Aspergillus subgen. Fumigati</taxon>
    </lineage>
</organism>
<feature type="compositionally biased region" description="Polar residues" evidence="1">
    <location>
        <begin position="630"/>
        <end position="640"/>
    </location>
</feature>
<feature type="compositionally biased region" description="Low complexity" evidence="1">
    <location>
        <begin position="173"/>
        <end position="194"/>
    </location>
</feature>
<feature type="compositionally biased region" description="Acidic residues" evidence="1">
    <location>
        <begin position="1088"/>
        <end position="1098"/>
    </location>
</feature>
<feature type="domain" description="C2" evidence="2">
    <location>
        <begin position="13"/>
        <end position="130"/>
    </location>
</feature>
<reference evidence="3 4" key="1">
    <citation type="submission" date="2020-01" db="EMBL/GenBank/DDBJ databases">
        <title>Draft genome sequence of Aspergillus udagawae IFM 46972.</title>
        <authorList>
            <person name="Takahashi H."/>
            <person name="Yaguchi T."/>
        </authorList>
    </citation>
    <scope>NUCLEOTIDE SEQUENCE [LARGE SCALE GENOMIC DNA]</scope>
    <source>
        <strain evidence="3 4">IFM 46972</strain>
    </source>
</reference>
<feature type="compositionally biased region" description="Low complexity" evidence="1">
    <location>
        <begin position="783"/>
        <end position="795"/>
    </location>
</feature>
<dbReference type="EMBL" id="BLKC01000019">
    <property type="protein sequence ID" value="GFF32527.1"/>
    <property type="molecule type" value="Genomic_DNA"/>
</dbReference>
<name>A0A8H3NMD6_9EURO</name>
<evidence type="ECO:0000313" key="3">
    <source>
        <dbReference type="EMBL" id="GFF32527.1"/>
    </source>
</evidence>
<feature type="compositionally biased region" description="Low complexity" evidence="1">
    <location>
        <begin position="1068"/>
        <end position="1078"/>
    </location>
</feature>
<dbReference type="PANTHER" id="PTHR47052:SF3">
    <property type="entry name" value="INGRESSION PROTEIN 1"/>
    <property type="match status" value="1"/>
</dbReference>
<feature type="compositionally biased region" description="Low complexity" evidence="1">
    <location>
        <begin position="946"/>
        <end position="963"/>
    </location>
</feature>
<dbReference type="InterPro" id="IPR037791">
    <property type="entry name" value="C2_fungal_Inn1"/>
</dbReference>
<feature type="compositionally biased region" description="Basic and acidic residues" evidence="1">
    <location>
        <begin position="308"/>
        <end position="326"/>
    </location>
</feature>
<proteinExistence type="predicted"/>
<dbReference type="InterPro" id="IPR052981">
    <property type="entry name" value="Ingression_C2_domain"/>
</dbReference>
<evidence type="ECO:0000256" key="1">
    <source>
        <dbReference type="SAM" id="MobiDB-lite"/>
    </source>
</evidence>
<feature type="compositionally biased region" description="Pro residues" evidence="1">
    <location>
        <begin position="215"/>
        <end position="234"/>
    </location>
</feature>
<feature type="region of interest" description="Disordered" evidence="1">
    <location>
        <begin position="464"/>
        <end position="539"/>
    </location>
</feature>
<dbReference type="InterPro" id="IPR000008">
    <property type="entry name" value="C2_dom"/>
</dbReference>
<feature type="compositionally biased region" description="Polar residues" evidence="1">
    <location>
        <begin position="405"/>
        <end position="415"/>
    </location>
</feature>
<feature type="compositionally biased region" description="Basic and acidic residues" evidence="1">
    <location>
        <begin position="690"/>
        <end position="702"/>
    </location>
</feature>
<dbReference type="SUPFAM" id="SSF49562">
    <property type="entry name" value="C2 domain (Calcium/lipid-binding domain, CaLB)"/>
    <property type="match status" value="1"/>
</dbReference>
<feature type="region of interest" description="Disordered" evidence="1">
    <location>
        <begin position="906"/>
        <end position="966"/>
    </location>
</feature>
<evidence type="ECO:0000259" key="2">
    <source>
        <dbReference type="PROSITE" id="PS50004"/>
    </source>
</evidence>
<gene>
    <name evidence="3" type="ORF">IFM46972_03578</name>
</gene>
<dbReference type="Pfam" id="PF00168">
    <property type="entry name" value="C2"/>
    <property type="match status" value="1"/>
</dbReference>
<dbReference type="CDD" id="cd08681">
    <property type="entry name" value="C2_fungal_Inn1p-like"/>
    <property type="match status" value="1"/>
</dbReference>
<dbReference type="SMART" id="SM00239">
    <property type="entry name" value="C2"/>
    <property type="match status" value="1"/>
</dbReference>
<feature type="region of interest" description="Disordered" evidence="1">
    <location>
        <begin position="1186"/>
        <end position="1213"/>
    </location>
</feature>
<feature type="region of interest" description="Disordered" evidence="1">
    <location>
        <begin position="674"/>
        <end position="795"/>
    </location>
</feature>
<feature type="region of interest" description="Disordered" evidence="1">
    <location>
        <begin position="165"/>
        <end position="431"/>
    </location>
</feature>
<feature type="compositionally biased region" description="Low complexity" evidence="1">
    <location>
        <begin position="733"/>
        <end position="747"/>
    </location>
</feature>
<feature type="compositionally biased region" description="Basic and acidic residues" evidence="1">
    <location>
        <begin position="709"/>
        <end position="721"/>
    </location>
</feature>
<accession>A0A8H3NMD6</accession>
<feature type="compositionally biased region" description="Basic and acidic residues" evidence="1">
    <location>
        <begin position="932"/>
        <end position="942"/>
    </location>
</feature>
<dbReference type="Gene3D" id="2.60.40.150">
    <property type="entry name" value="C2 domain"/>
    <property type="match status" value="1"/>
</dbReference>
<dbReference type="AlphaFoldDB" id="A0A8H3NMD6"/>
<dbReference type="InterPro" id="IPR035892">
    <property type="entry name" value="C2_domain_sf"/>
</dbReference>
<dbReference type="Proteomes" id="UP000465221">
    <property type="component" value="Unassembled WGS sequence"/>
</dbReference>
<dbReference type="PANTHER" id="PTHR47052">
    <property type="entry name" value="CONSERVED SERINE PROLINE-RICH PROTEIN (AFU_ORTHOLOGUE AFUA_2G01790)"/>
    <property type="match status" value="1"/>
</dbReference>
<dbReference type="PROSITE" id="PS50004">
    <property type="entry name" value="C2"/>
    <property type="match status" value="1"/>
</dbReference>
<sequence length="1213" mass="134124">MASKLPRITNINHAAGIYADMSVDGPAIGTLVAVIDRAKNLPNRKTMGKQNPYCAARLGKEAKKTETDLRGGQTPKWDHELRFTVHESPDYFRLKVSIFNDDKKTDLIGETWIDLRDLIIPGGSQSDQWHPLQYRGKYAGEVRIEMTYYDTRPEDEAVIERRMQAAEKVHTKSSGSRPAPAAPVSSSSSLSGPRQLEKVKRRPLPSDPTASTPARPGPPEKAPSAPLPSHPAPVRPVHHEHAHSTPALNGADHMRYSQRQAPEAPYDAYASASQPPPPAKVYDTPDDFHREWNHAAPAHPAPPPLRRSPQEESYPYRERPDAYDSRHHARPRSSYGNGPAPDYRSMPPSRPEYQSQPGPDMHPRHPYESTSRPTSHHSNRQFPAPEQYGYEGDALRHGHEVAQYSPHSSTRSYNHSPVDYAPAPAPEPEHHYRLHSNSVASINSRHRNSIAHDNFHPDYAAMQPRVDDEEEEGPPPPPPAHRSGLVQPSQQLVPSPASSYKAYSPEFAPSPRNTNDMTALQPLRPSHGNRLQDHPRMKNPSVPRSLVAGFDPAMAEVEAARAVQESQANRRRSFFEEDAMIRTTGSKPASVPYPDDTDYRGSLVLRKSVSSESRIVPRRKSVSPRPPSTAERQVSQTPFSPDSYDALNPNAARSAVTRDTAPAYETVAQAMQTARLNEMKPDTSGPIIGDDGREIDPSDHLPSETWAPEPERKNRKPEVILRFKHPSARDVAGARPRSSGTSGTSPGAEYPERGRQEYGGYGHGRNYSTTDTARPRSSHRKSVSPAPSARSSHSVSSLYAPVNVGPPIPAKVPIAPPAGPSYPVMGGATGMDALSRELNSIDLGSVGCSVVRAPRKYVPKTITTGYAIAYGQIATIMALVDLQMLESRLVPMTYLLVATLLFPSPTHPPTMAPKPKTKPKPSKPSPHPTPPRQEKETEKEPPCEFTHPCTTSTSPSGSASGGTHPRKLISHVFGRNKTATKLFPSHVWVHYCRKHYQRARYRARAWPFTQCDLLLDSLARMEAWGGVESFEVVLRRREAERISSSSSSQQSAAKEGVEGVRLRKGRRSVSSSVSVSVSACASGNDGEYGAEEEEEESPDDGRKRRQRRKPRIKACPVPEWLRAETGPGKSFAEIRAIVERIRADLTEQHQRRQMQNTKGKSKEQVLFPDIEILPTFRAWVLEQASEDLEGTRKKSSRVSRKGAVQKAGTYTTP</sequence>